<dbReference type="Proteomes" id="UP000662857">
    <property type="component" value="Chromosome"/>
</dbReference>
<keyword evidence="3" id="KW-1185">Reference proteome</keyword>
<evidence type="ECO:0000256" key="1">
    <source>
        <dbReference type="SAM" id="Phobius"/>
    </source>
</evidence>
<protein>
    <recommendedName>
        <fullName evidence="4">ABC transporter permease</fullName>
    </recommendedName>
</protein>
<keyword evidence="1" id="KW-0472">Membrane</keyword>
<accession>A0A895Y8Z7</accession>
<dbReference type="RefSeq" id="WP_239676325.1">
    <property type="nucleotide sequence ID" value="NZ_CP070499.1"/>
</dbReference>
<sequence>MRTSLHLPSEAGGAFTAVSQSATQLSPWTGLAVFAGYLVALITAAAWRLQSQDA</sequence>
<keyword evidence="1" id="KW-0812">Transmembrane</keyword>
<reference evidence="2" key="1">
    <citation type="submission" date="2021-02" db="EMBL/GenBank/DDBJ databases">
        <title>Natrosporangium hydrolyticum gen. nov., sp. nov, a haloalkaliphilic actinobacterium from a soda solonchak soil.</title>
        <authorList>
            <person name="Sorokin D.Y."/>
            <person name="Khijniak T.V."/>
            <person name="Zakharycheva A.P."/>
            <person name="Boueva O.V."/>
            <person name="Ariskina E.V."/>
            <person name="Hahnke R.L."/>
            <person name="Bunk B."/>
            <person name="Sproer C."/>
            <person name="Schumann P."/>
            <person name="Evtushenko L.I."/>
            <person name="Kublanov I.V."/>
        </authorList>
    </citation>
    <scope>NUCLEOTIDE SEQUENCE</scope>
    <source>
        <strain evidence="2">DSM 106523</strain>
    </source>
</reference>
<name>A0A895Y8Z7_9ACTN</name>
<organism evidence="2 3">
    <name type="scientific">Natronosporangium hydrolyticum</name>
    <dbReference type="NCBI Taxonomy" id="2811111"/>
    <lineage>
        <taxon>Bacteria</taxon>
        <taxon>Bacillati</taxon>
        <taxon>Actinomycetota</taxon>
        <taxon>Actinomycetes</taxon>
        <taxon>Micromonosporales</taxon>
        <taxon>Micromonosporaceae</taxon>
        <taxon>Natronosporangium</taxon>
    </lineage>
</organism>
<evidence type="ECO:0008006" key="4">
    <source>
        <dbReference type="Google" id="ProtNLM"/>
    </source>
</evidence>
<dbReference type="EMBL" id="CP070499">
    <property type="protein sequence ID" value="QSB14207.1"/>
    <property type="molecule type" value="Genomic_DNA"/>
</dbReference>
<dbReference type="KEGG" id="nhy:JQS43_22250"/>
<keyword evidence="1" id="KW-1133">Transmembrane helix</keyword>
<gene>
    <name evidence="2" type="ORF">JQS43_22250</name>
</gene>
<dbReference type="AlphaFoldDB" id="A0A895Y8Z7"/>
<evidence type="ECO:0000313" key="3">
    <source>
        <dbReference type="Proteomes" id="UP000662857"/>
    </source>
</evidence>
<proteinExistence type="predicted"/>
<feature type="transmembrane region" description="Helical" evidence="1">
    <location>
        <begin position="28"/>
        <end position="49"/>
    </location>
</feature>
<evidence type="ECO:0000313" key="2">
    <source>
        <dbReference type="EMBL" id="QSB14207.1"/>
    </source>
</evidence>